<accession>A0A371WY76</accession>
<dbReference type="Proteomes" id="UP000264310">
    <property type="component" value="Unassembled WGS sequence"/>
</dbReference>
<organism evidence="3 4">
    <name type="scientific">Fulvimarina endophytica</name>
    <dbReference type="NCBI Taxonomy" id="2293836"/>
    <lineage>
        <taxon>Bacteria</taxon>
        <taxon>Pseudomonadati</taxon>
        <taxon>Pseudomonadota</taxon>
        <taxon>Alphaproteobacteria</taxon>
        <taxon>Hyphomicrobiales</taxon>
        <taxon>Aurantimonadaceae</taxon>
        <taxon>Fulvimarina</taxon>
    </lineage>
</organism>
<dbReference type="GO" id="GO:0016853">
    <property type="term" value="F:isomerase activity"/>
    <property type="evidence" value="ECO:0007669"/>
    <property type="project" value="UniProtKB-KW"/>
</dbReference>
<protein>
    <submittedName>
        <fullName evidence="3">Sugar isomerase</fullName>
    </submittedName>
</protein>
<dbReference type="InterPro" id="IPR008928">
    <property type="entry name" value="6-hairpin_glycosidase_sf"/>
</dbReference>
<evidence type="ECO:0000313" key="3">
    <source>
        <dbReference type="EMBL" id="RFC61886.1"/>
    </source>
</evidence>
<dbReference type="InterPro" id="IPR012341">
    <property type="entry name" value="6hp_glycosidase-like_sf"/>
</dbReference>
<dbReference type="PANTHER" id="PTHR15108">
    <property type="entry name" value="N-ACYLGLUCOSAMINE-2-EPIMERASE"/>
    <property type="match status" value="1"/>
</dbReference>
<name>A0A371WY76_9HYPH</name>
<comment type="caution">
    <text evidence="3">The sequence shown here is derived from an EMBL/GenBank/DDBJ whole genome shotgun (WGS) entry which is preliminary data.</text>
</comment>
<keyword evidence="4" id="KW-1185">Reference proteome</keyword>
<evidence type="ECO:0000256" key="2">
    <source>
        <dbReference type="ARBA" id="ARBA00023235"/>
    </source>
</evidence>
<dbReference type="RefSeq" id="WP_116684829.1">
    <property type="nucleotide sequence ID" value="NZ_QURL01000012.1"/>
</dbReference>
<dbReference type="Gene3D" id="1.50.10.10">
    <property type="match status" value="1"/>
</dbReference>
<dbReference type="GO" id="GO:0005975">
    <property type="term" value="P:carbohydrate metabolic process"/>
    <property type="evidence" value="ECO:0007669"/>
    <property type="project" value="InterPro"/>
</dbReference>
<comment type="similarity">
    <text evidence="1">Belongs to the N-acylglucosamine 2-epimerase family.</text>
</comment>
<evidence type="ECO:0000256" key="1">
    <source>
        <dbReference type="ARBA" id="ARBA00008558"/>
    </source>
</evidence>
<dbReference type="InterPro" id="IPR010819">
    <property type="entry name" value="AGE/CE"/>
</dbReference>
<gene>
    <name evidence="3" type="ORF">DYI37_18860</name>
</gene>
<dbReference type="AlphaFoldDB" id="A0A371WY76"/>
<dbReference type="Pfam" id="PF07221">
    <property type="entry name" value="GlcNAc_2-epim"/>
    <property type="match status" value="1"/>
</dbReference>
<dbReference type="OrthoDB" id="9806359at2"/>
<reference evidence="3 4" key="1">
    <citation type="submission" date="2018-08" db="EMBL/GenBank/DDBJ databases">
        <title>Fulvimarina sp. 85, whole genome shotgun sequence.</title>
        <authorList>
            <person name="Tuo L."/>
        </authorList>
    </citation>
    <scope>NUCLEOTIDE SEQUENCE [LARGE SCALE GENOMIC DNA]</scope>
    <source>
        <strain evidence="3 4">85</strain>
    </source>
</reference>
<dbReference type="EMBL" id="QURL01000012">
    <property type="protein sequence ID" value="RFC61886.1"/>
    <property type="molecule type" value="Genomic_DNA"/>
</dbReference>
<proteinExistence type="inferred from homology"/>
<sequence>MADGADVIAPIAPKGGSWITSARHRRWLSDQGQRLLDFSKESRLPVGFGSLDTTGRMPDDATPDLVVTARMTHSYALGALQGLPGAVPLVDHGLEALIGPLKDHENGGWHDGSGRKQAYAHAFVALAAASAHVAGRPGAKALLKEIVTILETRFWSEDEGVMRESFAPDWSDEEDYRGANANMHSVEVSMALADVLDAPVWRERALRIVTRFVHEIAAEHDFRIVEHFDRNWTILKDYNEDKPDDDLRPYGMTPGHFVEWSHLLLKLEAALLAQGEGAPDWMLGHAEKLFRAGMRDGWKTDGNPGLVYTIGWDGRPSVKNRAHWAQAEAITAAAGLLKRTGRTEYERWYRTLWDYLDLHVIDRRCGSWHNEVDGENAPSERIYRGKPDLYHAYQSTLTPVLPLAPFLAVMLERTEAIGPVRGDL</sequence>
<evidence type="ECO:0000313" key="4">
    <source>
        <dbReference type="Proteomes" id="UP000264310"/>
    </source>
</evidence>
<dbReference type="SUPFAM" id="SSF48208">
    <property type="entry name" value="Six-hairpin glycosidases"/>
    <property type="match status" value="1"/>
</dbReference>
<keyword evidence="2 3" id="KW-0413">Isomerase</keyword>